<protein>
    <recommendedName>
        <fullName evidence="10">ML-like domain-containing protein</fullName>
    </recommendedName>
</protein>
<evidence type="ECO:0000256" key="5">
    <source>
        <dbReference type="ARBA" id="ARBA00022989"/>
    </source>
</evidence>
<dbReference type="InterPro" id="IPR040241">
    <property type="entry name" value="TRP_Flc/Pkd2-like"/>
</dbReference>
<feature type="transmembrane region" description="Helical" evidence="8">
    <location>
        <begin position="464"/>
        <end position="486"/>
    </location>
</feature>
<organism evidence="11 12">
    <name type="scientific">Botryosphaeria dothidea</name>
    <dbReference type="NCBI Taxonomy" id="55169"/>
    <lineage>
        <taxon>Eukaryota</taxon>
        <taxon>Fungi</taxon>
        <taxon>Dikarya</taxon>
        <taxon>Ascomycota</taxon>
        <taxon>Pezizomycotina</taxon>
        <taxon>Dothideomycetes</taxon>
        <taxon>Dothideomycetes incertae sedis</taxon>
        <taxon>Botryosphaeriales</taxon>
        <taxon>Botryosphaeriaceae</taxon>
        <taxon>Botryosphaeria</taxon>
    </lineage>
</organism>
<dbReference type="PANTHER" id="PTHR31145">
    <property type="entry name" value="INTEGRAL MEMBRANE PROTEIN (AFU_ORTHOLOGUE AFUA_7G01610)"/>
    <property type="match status" value="1"/>
</dbReference>
<dbReference type="EMBL" id="WWBZ02000011">
    <property type="protein sequence ID" value="KAF4311266.1"/>
    <property type="molecule type" value="Genomic_DNA"/>
</dbReference>
<dbReference type="InterPro" id="IPR010308">
    <property type="entry name" value="TRP_C"/>
</dbReference>
<feature type="transmembrane region" description="Helical" evidence="8">
    <location>
        <begin position="492"/>
        <end position="511"/>
    </location>
</feature>
<evidence type="ECO:0000256" key="9">
    <source>
        <dbReference type="SAM" id="SignalP"/>
    </source>
</evidence>
<evidence type="ECO:0000313" key="11">
    <source>
        <dbReference type="EMBL" id="KAF4311266.1"/>
    </source>
</evidence>
<dbReference type="Pfam" id="PF06011">
    <property type="entry name" value="TRP"/>
    <property type="match status" value="1"/>
</dbReference>
<keyword evidence="12" id="KW-1185">Reference proteome</keyword>
<keyword evidence="5 8" id="KW-1133">Transmembrane helix</keyword>
<evidence type="ECO:0000313" key="12">
    <source>
        <dbReference type="Proteomes" id="UP000572817"/>
    </source>
</evidence>
<keyword evidence="4 9" id="KW-0732">Signal</keyword>
<evidence type="ECO:0000256" key="1">
    <source>
        <dbReference type="ARBA" id="ARBA00004141"/>
    </source>
</evidence>
<name>A0A8H4J1X7_9PEZI</name>
<evidence type="ECO:0000256" key="3">
    <source>
        <dbReference type="ARBA" id="ARBA00022692"/>
    </source>
</evidence>
<feature type="transmembrane region" description="Helical" evidence="8">
    <location>
        <begin position="556"/>
        <end position="582"/>
    </location>
</feature>
<dbReference type="GO" id="GO:0016020">
    <property type="term" value="C:membrane"/>
    <property type="evidence" value="ECO:0007669"/>
    <property type="project" value="UniProtKB-SubCell"/>
</dbReference>
<keyword evidence="6 8" id="KW-0472">Membrane</keyword>
<keyword evidence="3 8" id="KW-0812">Transmembrane</keyword>
<dbReference type="OrthoDB" id="5212126at2759"/>
<feature type="transmembrane region" description="Helical" evidence="8">
    <location>
        <begin position="372"/>
        <end position="397"/>
    </location>
</feature>
<feature type="signal peptide" evidence="9">
    <location>
        <begin position="1"/>
        <end position="22"/>
    </location>
</feature>
<proteinExistence type="inferred from homology"/>
<feature type="transmembrane region" description="Helical" evidence="8">
    <location>
        <begin position="327"/>
        <end position="351"/>
    </location>
</feature>
<accession>A0A8H4J1X7</accession>
<dbReference type="SMART" id="SM01320">
    <property type="entry name" value="TRP_N"/>
    <property type="match status" value="1"/>
</dbReference>
<dbReference type="Proteomes" id="UP000572817">
    <property type="component" value="Unassembled WGS sequence"/>
</dbReference>
<feature type="domain" description="ML-like" evidence="10">
    <location>
        <begin position="24"/>
        <end position="164"/>
    </location>
</feature>
<evidence type="ECO:0000259" key="10">
    <source>
        <dbReference type="SMART" id="SM01320"/>
    </source>
</evidence>
<evidence type="ECO:0000256" key="2">
    <source>
        <dbReference type="ARBA" id="ARBA00010642"/>
    </source>
</evidence>
<evidence type="ECO:0000256" key="4">
    <source>
        <dbReference type="ARBA" id="ARBA00022729"/>
    </source>
</evidence>
<sequence length="648" mass="71903">MLPRPWALAALLFTVFSRCICAERLIQSSSLNPCMANSSLSATLFNVVFTPNNRTLTFNIVGVSDISGNVTAELDLYAYGKRLLQKTLDPCAEGDLKQLCPMNTGQINIESNLVLDQDVVNDIPGIAYAVPDLDARVRIYIKDSSSGVSRACVEADLFNGKTVYQHAVGWTTAVIVLLALIASAVASSLGHSNTAAHVASYTLSLFSYFQNQAYIGMTAVNLPPIVDSWTQNFQWSMGIIKLKAFQKIATWYQRSTGGTPSTIVSSLMETSVDVQKKMKRDIIDHLTKRADSETSTSTGTKITTIRGMERVGFRAGIEITNIFATAYIFFILFSIIVIACACIFKLIVEVLERTGRLQNNKLREFREKWRAVLKGIIIRISLITFPLLAVLCCWELTARDSAAEIIVAIVTLLATIAILGRACWRVIAKARRSTREHKTPGYLLFSNPVFLTQWGSLYLQFKTACYYFTVPLLIFVFIKALFIAFAQSSGTVQGFAIFILDLVLLVVLSIIRPYMDTKTNVVNIFVASINFISAILLLIFTEVFNQQGLVTGVCGLVFFFFNAVAALVLLIIVLWASFIAILSKTPDKRYQPVQDDRSSFMKSRDRLGGEELNDLGITARNEHPYGTSSRSSLEPSKPMLETDHSRHH</sequence>
<dbReference type="InterPro" id="IPR032800">
    <property type="entry name" value="TRP_N"/>
</dbReference>
<dbReference type="GO" id="GO:0055085">
    <property type="term" value="P:transmembrane transport"/>
    <property type="evidence" value="ECO:0007669"/>
    <property type="project" value="TreeGrafter"/>
</dbReference>
<evidence type="ECO:0000256" key="7">
    <source>
        <dbReference type="SAM" id="MobiDB-lite"/>
    </source>
</evidence>
<feature type="region of interest" description="Disordered" evidence="7">
    <location>
        <begin position="617"/>
        <end position="648"/>
    </location>
</feature>
<comment type="similarity">
    <text evidence="2">Belongs to the transient receptor potential (TRP) ion channel family.</text>
</comment>
<dbReference type="Pfam" id="PF14558">
    <property type="entry name" value="TRP_N"/>
    <property type="match status" value="1"/>
</dbReference>
<comment type="subcellular location">
    <subcellularLocation>
        <location evidence="1">Membrane</location>
        <topology evidence="1">Multi-pass membrane protein</topology>
    </subcellularLocation>
</comment>
<comment type="caution">
    <text evidence="11">The sequence shown here is derived from an EMBL/GenBank/DDBJ whole genome shotgun (WGS) entry which is preliminary data.</text>
</comment>
<dbReference type="AlphaFoldDB" id="A0A8H4J1X7"/>
<feature type="transmembrane region" description="Helical" evidence="8">
    <location>
        <begin position="523"/>
        <end position="544"/>
    </location>
</feature>
<evidence type="ECO:0000256" key="6">
    <source>
        <dbReference type="ARBA" id="ARBA00023136"/>
    </source>
</evidence>
<feature type="chain" id="PRO_5034817122" description="ML-like domain-containing protein" evidence="9">
    <location>
        <begin position="23"/>
        <end position="648"/>
    </location>
</feature>
<evidence type="ECO:0000256" key="8">
    <source>
        <dbReference type="SAM" id="Phobius"/>
    </source>
</evidence>
<dbReference type="PANTHER" id="PTHR31145:SF2">
    <property type="entry name" value="FLAVIN CARRIER PROTEIN 2"/>
    <property type="match status" value="1"/>
</dbReference>
<dbReference type="GO" id="GO:0009272">
    <property type="term" value="P:fungal-type cell wall biogenesis"/>
    <property type="evidence" value="ECO:0007669"/>
    <property type="project" value="TreeGrafter"/>
</dbReference>
<reference evidence="11" key="1">
    <citation type="submission" date="2020-04" db="EMBL/GenBank/DDBJ databases">
        <title>Genome Assembly and Annotation of Botryosphaeria dothidea sdau 11-99, a Latent Pathogen of Apple Fruit Ring Rot in China.</title>
        <authorList>
            <person name="Yu C."/>
            <person name="Diao Y."/>
            <person name="Lu Q."/>
            <person name="Zhao J."/>
            <person name="Cui S."/>
            <person name="Peng C."/>
            <person name="He B."/>
            <person name="Liu H."/>
        </authorList>
    </citation>
    <scope>NUCLEOTIDE SEQUENCE [LARGE SCALE GENOMIC DNA]</scope>
    <source>
        <strain evidence="11">Sdau11-99</strain>
    </source>
</reference>
<gene>
    <name evidence="11" type="ORF">GTA08_BOTSDO13185</name>
</gene>
<feature type="transmembrane region" description="Helical" evidence="8">
    <location>
        <begin position="403"/>
        <end position="424"/>
    </location>
</feature>